<feature type="region of interest" description="Disordered" evidence="1">
    <location>
        <begin position="119"/>
        <end position="140"/>
    </location>
</feature>
<name>A0ABP8DVB7_9ACTN</name>
<protein>
    <recommendedName>
        <fullName evidence="2">Transposase DDE domain-containing protein</fullName>
    </recommendedName>
</protein>
<dbReference type="Pfam" id="PF13751">
    <property type="entry name" value="DDE_Tnp_1_6"/>
    <property type="match status" value="1"/>
</dbReference>
<reference evidence="4" key="1">
    <citation type="journal article" date="2019" name="Int. J. Syst. Evol. Microbiol.">
        <title>The Global Catalogue of Microorganisms (GCM) 10K type strain sequencing project: providing services to taxonomists for standard genome sequencing and annotation.</title>
        <authorList>
            <consortium name="The Broad Institute Genomics Platform"/>
            <consortium name="The Broad Institute Genome Sequencing Center for Infectious Disease"/>
            <person name="Wu L."/>
            <person name="Ma J."/>
        </authorList>
    </citation>
    <scope>NUCLEOTIDE SEQUENCE [LARGE SCALE GENOMIC DNA]</scope>
    <source>
        <strain evidence="4">JCM 17441</strain>
    </source>
</reference>
<keyword evidence="4" id="KW-1185">Reference proteome</keyword>
<sequence length="140" mass="15158">MPLLSDRTAQAKAGTGYDKTALAIDWDNQSATCPQGKPSVSWNPCRQAGRDRIVVSFAASDCRPCPARAQCTRSAQGRRHVSLLTDAVESLRREHRAGYEPERTRQKIYDAVHKAGSCGRASAGYADGFEADSASRRGTS</sequence>
<organism evidence="3 4">
    <name type="scientific">Dactylosporangium darangshiense</name>
    <dbReference type="NCBI Taxonomy" id="579108"/>
    <lineage>
        <taxon>Bacteria</taxon>
        <taxon>Bacillati</taxon>
        <taxon>Actinomycetota</taxon>
        <taxon>Actinomycetes</taxon>
        <taxon>Micromonosporales</taxon>
        <taxon>Micromonosporaceae</taxon>
        <taxon>Dactylosporangium</taxon>
    </lineage>
</organism>
<evidence type="ECO:0000313" key="3">
    <source>
        <dbReference type="EMBL" id="GAA4263901.1"/>
    </source>
</evidence>
<dbReference type="EMBL" id="BAABAT010000084">
    <property type="protein sequence ID" value="GAA4263901.1"/>
    <property type="molecule type" value="Genomic_DNA"/>
</dbReference>
<accession>A0ABP8DVB7</accession>
<dbReference type="RefSeq" id="WP_345144083.1">
    <property type="nucleotide sequence ID" value="NZ_BAABAT010000084.1"/>
</dbReference>
<evidence type="ECO:0000313" key="4">
    <source>
        <dbReference type="Proteomes" id="UP001500620"/>
    </source>
</evidence>
<dbReference type="InterPro" id="IPR025668">
    <property type="entry name" value="Tnp_DDE_dom"/>
</dbReference>
<proteinExistence type="predicted"/>
<gene>
    <name evidence="3" type="ORF">GCM10022255_112640</name>
</gene>
<comment type="caution">
    <text evidence="3">The sequence shown here is derived from an EMBL/GenBank/DDBJ whole genome shotgun (WGS) entry which is preliminary data.</text>
</comment>
<evidence type="ECO:0000259" key="2">
    <source>
        <dbReference type="Pfam" id="PF13751"/>
    </source>
</evidence>
<dbReference type="Proteomes" id="UP001500620">
    <property type="component" value="Unassembled WGS sequence"/>
</dbReference>
<feature type="domain" description="Transposase DDE" evidence="2">
    <location>
        <begin position="32"/>
        <end position="138"/>
    </location>
</feature>
<evidence type="ECO:0000256" key="1">
    <source>
        <dbReference type="SAM" id="MobiDB-lite"/>
    </source>
</evidence>